<organism evidence="1 2">
    <name type="scientific">Racocetra persica</name>
    <dbReference type="NCBI Taxonomy" id="160502"/>
    <lineage>
        <taxon>Eukaryota</taxon>
        <taxon>Fungi</taxon>
        <taxon>Fungi incertae sedis</taxon>
        <taxon>Mucoromycota</taxon>
        <taxon>Glomeromycotina</taxon>
        <taxon>Glomeromycetes</taxon>
        <taxon>Diversisporales</taxon>
        <taxon>Gigasporaceae</taxon>
        <taxon>Racocetra</taxon>
    </lineage>
</organism>
<gene>
    <name evidence="1" type="ORF">RPERSI_LOCUS7723</name>
</gene>
<protein>
    <submittedName>
        <fullName evidence="1">13197_t:CDS:1</fullName>
    </submittedName>
</protein>
<comment type="caution">
    <text evidence="1">The sequence shown here is derived from an EMBL/GenBank/DDBJ whole genome shotgun (WGS) entry which is preliminary data.</text>
</comment>
<evidence type="ECO:0000313" key="2">
    <source>
        <dbReference type="Proteomes" id="UP000789920"/>
    </source>
</evidence>
<evidence type="ECO:0000313" key="1">
    <source>
        <dbReference type="EMBL" id="CAG8647174.1"/>
    </source>
</evidence>
<proteinExistence type="predicted"/>
<name>A0ACA9NCP7_9GLOM</name>
<dbReference type="EMBL" id="CAJVQC010013321">
    <property type="protein sequence ID" value="CAG8647174.1"/>
    <property type="molecule type" value="Genomic_DNA"/>
</dbReference>
<reference evidence="1" key="1">
    <citation type="submission" date="2021-06" db="EMBL/GenBank/DDBJ databases">
        <authorList>
            <person name="Kallberg Y."/>
            <person name="Tangrot J."/>
            <person name="Rosling A."/>
        </authorList>
    </citation>
    <scope>NUCLEOTIDE SEQUENCE</scope>
    <source>
        <strain evidence="1">MA461A</strain>
    </source>
</reference>
<keyword evidence="2" id="KW-1185">Reference proteome</keyword>
<sequence>MYTSWFLILTYIILIPVCVESAPYNPAGRTEFMSALVSDKVYYYAGYDDGITRFNDFFYIDLTQPFSSFSPQFQFIKSLDTRTSATAVSHANKIYVFGGDFFNVPDTKTPLVEFFQIQSLSTDPVISYIPDTPSTPSARKWHTSVINHVNEKIYVWGGVKEIGLVMNYTFLNSTLNDGNMYIFDIALSIWTSNPSQQQPNGRCLHTATFLPDGRIIMIGGATNSDVGKLDVYDTKTNEWSNIIATKNGTIPPIIHHSATLLHDNQSIIIYGGSNQIGYSGLAVLNISNYMWTVISPTGNAPPIISSGHEATLYSDIIIFAFGESIFNTTRRVITPVIRLLNISNSQYRWVDSYTPPPILNQNQNPSKQNPTTQNPSNQNPSTQNPNTQTSNNSNKFIIIGSVIAGLVILVILVIWYILYKKNQNANIVKIPGSSNGIMNNKNNVLRIPGSSNEEMKSYMI</sequence>
<accession>A0ACA9NCP7</accession>
<dbReference type="Proteomes" id="UP000789920">
    <property type="component" value="Unassembled WGS sequence"/>
</dbReference>